<dbReference type="AlphaFoldDB" id="A0AA91I4U0"/>
<comment type="caution">
    <text evidence="1">The sequence shown here is derived from an EMBL/GenBank/DDBJ whole genome shotgun (WGS) entry which is preliminary data.</text>
</comment>
<sequence>MFGRPTEPESPPVDLQALHAKIGQLTLENDFLEGALNKAGWMSAQRRSTVNRSYPAVVRNSYQPEREIQTGIGPVSVKIPKNERWQDLDIRFYGCRPNPHINMLLKKHSQPTMEIGFI</sequence>
<proteinExistence type="predicted"/>
<gene>
    <name evidence="1" type="ORF">A1356_14185</name>
</gene>
<accession>A0AA91I4U0</accession>
<name>A0AA91I4U0_9GAMM</name>
<dbReference type="Proteomes" id="UP000077734">
    <property type="component" value="Unassembled WGS sequence"/>
</dbReference>
<organism evidence="1 2">
    <name type="scientific">Methylomonas koyamae</name>
    <dbReference type="NCBI Taxonomy" id="702114"/>
    <lineage>
        <taxon>Bacteria</taxon>
        <taxon>Pseudomonadati</taxon>
        <taxon>Pseudomonadota</taxon>
        <taxon>Gammaproteobacteria</taxon>
        <taxon>Methylococcales</taxon>
        <taxon>Methylococcaceae</taxon>
        <taxon>Methylomonas</taxon>
    </lineage>
</organism>
<evidence type="ECO:0000313" key="1">
    <source>
        <dbReference type="EMBL" id="OAI25128.1"/>
    </source>
</evidence>
<evidence type="ECO:0008006" key="3">
    <source>
        <dbReference type="Google" id="ProtNLM"/>
    </source>
</evidence>
<reference evidence="1 2" key="1">
    <citation type="submission" date="2016-03" db="EMBL/GenBank/DDBJ databases">
        <authorList>
            <person name="Heylen K."/>
            <person name="De Vos P."/>
            <person name="Vekeman B."/>
        </authorList>
    </citation>
    <scope>NUCLEOTIDE SEQUENCE [LARGE SCALE GENOMIC DNA]</scope>
    <source>
        <strain evidence="1 2">R-49807</strain>
    </source>
</reference>
<keyword evidence="2" id="KW-1185">Reference proteome</keyword>
<protein>
    <recommendedName>
        <fullName evidence="3">Transposase</fullName>
    </recommendedName>
</protein>
<evidence type="ECO:0000313" key="2">
    <source>
        <dbReference type="Proteomes" id="UP000077734"/>
    </source>
</evidence>
<dbReference type="EMBL" id="LUUL01000083">
    <property type="protein sequence ID" value="OAI25128.1"/>
    <property type="molecule type" value="Genomic_DNA"/>
</dbReference>